<comment type="similarity">
    <text evidence="1">Belongs to the PrpD family.</text>
</comment>
<reference evidence="3 4" key="1">
    <citation type="submission" date="2013-03" db="EMBL/GenBank/DDBJ databases">
        <title>The Genome Sequence of Enterococcus saccharolyticus ATCC_43076 (Illumina only assembly).</title>
        <authorList>
            <consortium name="The Broad Institute Genomics Platform"/>
            <consortium name="The Broad Institute Genome Sequencing Center for Infectious Disease"/>
            <person name="Earl A."/>
            <person name="Russ C."/>
            <person name="Gilmore M."/>
            <person name="Surin D."/>
            <person name="Walker B."/>
            <person name="Young S."/>
            <person name="Zeng Q."/>
            <person name="Gargeya S."/>
            <person name="Fitzgerald M."/>
            <person name="Haas B."/>
            <person name="Abouelleil A."/>
            <person name="Allen A.W."/>
            <person name="Alvarado L."/>
            <person name="Arachchi H.M."/>
            <person name="Berlin A.M."/>
            <person name="Chapman S.B."/>
            <person name="Gainer-Dewar J."/>
            <person name="Goldberg J."/>
            <person name="Griggs A."/>
            <person name="Gujja S."/>
            <person name="Hansen M."/>
            <person name="Howarth C."/>
            <person name="Imamovic A."/>
            <person name="Ireland A."/>
            <person name="Larimer J."/>
            <person name="McCowan C."/>
            <person name="Murphy C."/>
            <person name="Pearson M."/>
            <person name="Poon T.W."/>
            <person name="Priest M."/>
            <person name="Roberts A."/>
            <person name="Saif S."/>
            <person name="Shea T."/>
            <person name="Sisk P."/>
            <person name="Sykes S."/>
            <person name="Wortman J."/>
            <person name="Nusbaum C."/>
            <person name="Birren B."/>
        </authorList>
    </citation>
    <scope>NUCLEOTIDE SEQUENCE [LARGE SCALE GENOMIC DNA]</scope>
    <source>
        <strain evidence="3 4">ATCC 43076</strain>
    </source>
</reference>
<organism evidence="3 4">
    <name type="scientific">Enterococcus saccharolyticus subsp. saccharolyticus ATCC 43076</name>
    <dbReference type="NCBI Taxonomy" id="1139996"/>
    <lineage>
        <taxon>Bacteria</taxon>
        <taxon>Bacillati</taxon>
        <taxon>Bacillota</taxon>
        <taxon>Bacilli</taxon>
        <taxon>Lactobacillales</taxon>
        <taxon>Enterococcaceae</taxon>
        <taxon>Enterococcus</taxon>
    </lineage>
</organism>
<dbReference type="SUPFAM" id="SSF103378">
    <property type="entry name" value="2-methylcitrate dehydratase PrpD"/>
    <property type="match status" value="1"/>
</dbReference>
<dbReference type="RefSeq" id="WP_016175025.1">
    <property type="nucleotide sequence ID" value="NZ_KE136389.1"/>
</dbReference>
<dbReference type="InterPro" id="IPR042183">
    <property type="entry name" value="MmgE/PrpD_sf_1"/>
</dbReference>
<dbReference type="GO" id="GO:0016829">
    <property type="term" value="F:lyase activity"/>
    <property type="evidence" value="ECO:0007669"/>
    <property type="project" value="InterPro"/>
</dbReference>
<dbReference type="PATRIC" id="fig|1139996.3.peg.1207"/>
<evidence type="ECO:0000313" key="3">
    <source>
        <dbReference type="EMBL" id="EOT29276.1"/>
    </source>
</evidence>
<name>S0NIK8_9ENTE</name>
<dbReference type="InterPro" id="IPR036148">
    <property type="entry name" value="MmgE/PrpD_sf"/>
</dbReference>
<dbReference type="STRING" id="41997.RV16_GL000842"/>
<accession>S0NIK8</accession>
<keyword evidence="4" id="KW-1185">Reference proteome</keyword>
<dbReference type="PANTHER" id="PTHR16943:SF8">
    <property type="entry name" value="2-METHYLCITRATE DEHYDRATASE"/>
    <property type="match status" value="1"/>
</dbReference>
<sequence length="107" mass="11887">MKSQQFVQHFLDVEVSKEAMPKAKLALLDYVSASLWARDSPELHQLKKAYSEQLVGDCVLIGDERTASSSFSALYNGFQAHLLDMDDTHGNVRGHPSAVLFSTFGRT</sequence>
<dbReference type="Proteomes" id="UP000014136">
    <property type="component" value="Unassembled WGS sequence"/>
</dbReference>
<gene>
    <name evidence="3" type="ORF">OMQ_01228</name>
</gene>
<evidence type="ECO:0000259" key="2">
    <source>
        <dbReference type="Pfam" id="PF03972"/>
    </source>
</evidence>
<evidence type="ECO:0000313" key="4">
    <source>
        <dbReference type="Proteomes" id="UP000014136"/>
    </source>
</evidence>
<protein>
    <recommendedName>
        <fullName evidence="2">MmgE/PrpD N-terminal domain-containing protein</fullName>
    </recommendedName>
</protein>
<dbReference type="PANTHER" id="PTHR16943">
    <property type="entry name" value="2-METHYLCITRATE DEHYDRATASE-RELATED"/>
    <property type="match status" value="1"/>
</dbReference>
<dbReference type="Gene3D" id="1.10.4100.10">
    <property type="entry name" value="2-methylcitrate dehydratase PrpD"/>
    <property type="match status" value="1"/>
</dbReference>
<dbReference type="EMBL" id="AHYT01000004">
    <property type="protein sequence ID" value="EOT29276.1"/>
    <property type="molecule type" value="Genomic_DNA"/>
</dbReference>
<evidence type="ECO:0000256" key="1">
    <source>
        <dbReference type="ARBA" id="ARBA00006174"/>
    </source>
</evidence>
<comment type="caution">
    <text evidence="3">The sequence shown here is derived from an EMBL/GenBank/DDBJ whole genome shotgun (WGS) entry which is preliminary data.</text>
</comment>
<proteinExistence type="inferred from homology"/>
<dbReference type="eggNOG" id="COG2079">
    <property type="taxonomic scope" value="Bacteria"/>
</dbReference>
<dbReference type="InterPro" id="IPR005656">
    <property type="entry name" value="MmgE_PrpD"/>
</dbReference>
<dbReference type="AlphaFoldDB" id="S0NIK8"/>
<feature type="domain" description="MmgE/PrpD N-terminal" evidence="2">
    <location>
        <begin position="14"/>
        <end position="102"/>
    </location>
</feature>
<dbReference type="HOGENOM" id="CLU_2206013_0_0_9"/>
<dbReference type="OrthoDB" id="9795089at2"/>
<dbReference type="InterPro" id="IPR045336">
    <property type="entry name" value="MmgE_PrpD_N"/>
</dbReference>
<dbReference type="Pfam" id="PF03972">
    <property type="entry name" value="MmgE_PrpD_N"/>
    <property type="match status" value="1"/>
</dbReference>